<keyword evidence="6 8" id="KW-1133">Transmembrane helix</keyword>
<name>A0ABD3GGN9_9MARC</name>
<feature type="transmembrane region" description="Helical" evidence="8">
    <location>
        <begin position="93"/>
        <end position="126"/>
    </location>
</feature>
<evidence type="ECO:0000256" key="7">
    <source>
        <dbReference type="ARBA" id="ARBA00023136"/>
    </source>
</evidence>
<keyword evidence="10" id="KW-1185">Reference proteome</keyword>
<keyword evidence="4" id="KW-0551">Lipid droplet</keyword>
<evidence type="ECO:0000256" key="3">
    <source>
        <dbReference type="ARBA" id="ARBA00010858"/>
    </source>
</evidence>
<evidence type="ECO:0008006" key="11">
    <source>
        <dbReference type="Google" id="ProtNLM"/>
    </source>
</evidence>
<gene>
    <name evidence="9" type="ORF">R1sor_026999</name>
</gene>
<organism evidence="9 10">
    <name type="scientific">Riccia sorocarpa</name>
    <dbReference type="NCBI Taxonomy" id="122646"/>
    <lineage>
        <taxon>Eukaryota</taxon>
        <taxon>Viridiplantae</taxon>
        <taxon>Streptophyta</taxon>
        <taxon>Embryophyta</taxon>
        <taxon>Marchantiophyta</taxon>
        <taxon>Marchantiopsida</taxon>
        <taxon>Marchantiidae</taxon>
        <taxon>Marchantiales</taxon>
        <taxon>Ricciaceae</taxon>
        <taxon>Riccia</taxon>
    </lineage>
</organism>
<keyword evidence="7 8" id="KW-0472">Membrane</keyword>
<dbReference type="GO" id="GO:0005811">
    <property type="term" value="C:lipid droplet"/>
    <property type="evidence" value="ECO:0007669"/>
    <property type="project" value="UniProtKB-SubCell"/>
</dbReference>
<dbReference type="Proteomes" id="UP001633002">
    <property type="component" value="Unassembled WGS sequence"/>
</dbReference>
<comment type="caution">
    <text evidence="9">The sequence shown here is derived from an EMBL/GenBank/DDBJ whole genome shotgun (WGS) entry which is preliminary data.</text>
</comment>
<dbReference type="PANTHER" id="PTHR33203:SF24">
    <property type="entry name" value="OLEOSIN"/>
    <property type="match status" value="1"/>
</dbReference>
<accession>A0ABD3GGN9</accession>
<dbReference type="GO" id="GO:0016020">
    <property type="term" value="C:membrane"/>
    <property type="evidence" value="ECO:0007669"/>
    <property type="project" value="UniProtKB-SubCell"/>
</dbReference>
<dbReference type="EMBL" id="JBJQOH010000008">
    <property type="protein sequence ID" value="KAL3677051.1"/>
    <property type="molecule type" value="Genomic_DNA"/>
</dbReference>
<evidence type="ECO:0000256" key="5">
    <source>
        <dbReference type="ARBA" id="ARBA00022692"/>
    </source>
</evidence>
<evidence type="ECO:0000313" key="9">
    <source>
        <dbReference type="EMBL" id="KAL3677051.1"/>
    </source>
</evidence>
<comment type="subcellular location">
    <subcellularLocation>
        <location evidence="2">Lipid droplet</location>
    </subcellularLocation>
    <subcellularLocation>
        <location evidence="1">Membrane</location>
        <topology evidence="1">Multi-pass membrane protein</topology>
    </subcellularLocation>
</comment>
<dbReference type="PANTHER" id="PTHR33203">
    <property type="entry name" value="OLEOSIN"/>
    <property type="match status" value="1"/>
</dbReference>
<protein>
    <recommendedName>
        <fullName evidence="11">Oleosin</fullName>
    </recommendedName>
</protein>
<keyword evidence="5 8" id="KW-0812">Transmembrane</keyword>
<proteinExistence type="inferred from homology"/>
<evidence type="ECO:0000313" key="10">
    <source>
        <dbReference type="Proteomes" id="UP001633002"/>
    </source>
</evidence>
<evidence type="ECO:0000256" key="1">
    <source>
        <dbReference type="ARBA" id="ARBA00004141"/>
    </source>
</evidence>
<reference evidence="9 10" key="1">
    <citation type="submission" date="2024-09" db="EMBL/GenBank/DDBJ databases">
        <title>Chromosome-scale assembly of Riccia sorocarpa.</title>
        <authorList>
            <person name="Paukszto L."/>
        </authorList>
    </citation>
    <scope>NUCLEOTIDE SEQUENCE [LARGE SCALE GENOMIC DNA]</scope>
    <source>
        <strain evidence="9">LP-2024</strain>
        <tissue evidence="9">Aerial parts of the thallus</tissue>
    </source>
</reference>
<sequence>MVVVGTSVTPFLVRTVTTGYVIGRLTSGACVQISTHSHQSGTGGLPLRQVGLRNHPSQAILALYLWFNLWMPTTRQVKKTIRQNVPTQEQIIALVSGVTIGVFLVTVGSFIMAALGVAAAVLSLLFLVFSPVLIPLGVVLFFVTAAVMSTVGFTMAVVSSSRWFYQYSQGHHPVGSENFDNVKRILVDRALHFGEMARDYAHSAQEAAVQVKEQILAAATE</sequence>
<dbReference type="Pfam" id="PF01277">
    <property type="entry name" value="Oleosin"/>
    <property type="match status" value="1"/>
</dbReference>
<comment type="similarity">
    <text evidence="3">Belongs to the oleosin family.</text>
</comment>
<feature type="transmembrane region" description="Helical" evidence="8">
    <location>
        <begin position="132"/>
        <end position="158"/>
    </location>
</feature>
<dbReference type="AlphaFoldDB" id="A0ABD3GGN9"/>
<dbReference type="InterPro" id="IPR000136">
    <property type="entry name" value="Oleosin"/>
</dbReference>
<evidence type="ECO:0000256" key="6">
    <source>
        <dbReference type="ARBA" id="ARBA00022989"/>
    </source>
</evidence>
<evidence type="ECO:0000256" key="4">
    <source>
        <dbReference type="ARBA" id="ARBA00022677"/>
    </source>
</evidence>
<evidence type="ECO:0000256" key="8">
    <source>
        <dbReference type="SAM" id="Phobius"/>
    </source>
</evidence>
<evidence type="ECO:0000256" key="2">
    <source>
        <dbReference type="ARBA" id="ARBA00004502"/>
    </source>
</evidence>